<dbReference type="GO" id="GO:0007166">
    <property type="term" value="P:cell surface receptor signaling pathway"/>
    <property type="evidence" value="ECO:0007669"/>
    <property type="project" value="InterPro"/>
</dbReference>
<evidence type="ECO:0000313" key="2">
    <source>
        <dbReference type="Proteomes" id="UP001215598"/>
    </source>
</evidence>
<dbReference type="Proteomes" id="UP001215598">
    <property type="component" value="Unassembled WGS sequence"/>
</dbReference>
<dbReference type="InterPro" id="IPR036537">
    <property type="entry name" value="Adaptor_Cbl_N_dom_sf"/>
</dbReference>
<organism evidence="1 2">
    <name type="scientific">Mycena metata</name>
    <dbReference type="NCBI Taxonomy" id="1033252"/>
    <lineage>
        <taxon>Eukaryota</taxon>
        <taxon>Fungi</taxon>
        <taxon>Dikarya</taxon>
        <taxon>Basidiomycota</taxon>
        <taxon>Agaricomycotina</taxon>
        <taxon>Agaricomycetes</taxon>
        <taxon>Agaricomycetidae</taxon>
        <taxon>Agaricales</taxon>
        <taxon>Marasmiineae</taxon>
        <taxon>Mycenaceae</taxon>
        <taxon>Mycena</taxon>
    </lineage>
</organism>
<dbReference type="CDD" id="cd21037">
    <property type="entry name" value="MLKL_NTD"/>
    <property type="match status" value="1"/>
</dbReference>
<keyword evidence="2" id="KW-1185">Reference proteome</keyword>
<gene>
    <name evidence="1" type="ORF">B0H16DRAFT_1902279</name>
</gene>
<dbReference type="Gene3D" id="1.20.930.20">
    <property type="entry name" value="Adaptor protein Cbl, N-terminal domain"/>
    <property type="match status" value="1"/>
</dbReference>
<dbReference type="AlphaFoldDB" id="A0AAD7E1V8"/>
<name>A0AAD7E1V8_9AGAR</name>
<dbReference type="EMBL" id="JARKIB010000503">
    <property type="protein sequence ID" value="KAJ7703361.1"/>
    <property type="molecule type" value="Genomic_DNA"/>
</dbReference>
<accession>A0AAD7E1V8</accession>
<evidence type="ECO:0000313" key="1">
    <source>
        <dbReference type="EMBL" id="KAJ7703361.1"/>
    </source>
</evidence>
<dbReference type="InterPro" id="IPR059179">
    <property type="entry name" value="MLKL-like_MCAfunc"/>
</dbReference>
<proteinExistence type="predicted"/>
<protein>
    <submittedName>
        <fullName evidence="1">Uncharacterized protein</fullName>
    </submittedName>
</protein>
<reference evidence="1" key="1">
    <citation type="submission" date="2023-03" db="EMBL/GenBank/DDBJ databases">
        <title>Massive genome expansion in bonnet fungi (Mycena s.s.) driven by repeated elements and novel gene families across ecological guilds.</title>
        <authorList>
            <consortium name="Lawrence Berkeley National Laboratory"/>
            <person name="Harder C.B."/>
            <person name="Miyauchi S."/>
            <person name="Viragh M."/>
            <person name="Kuo A."/>
            <person name="Thoen E."/>
            <person name="Andreopoulos B."/>
            <person name="Lu D."/>
            <person name="Skrede I."/>
            <person name="Drula E."/>
            <person name="Henrissat B."/>
            <person name="Morin E."/>
            <person name="Kohler A."/>
            <person name="Barry K."/>
            <person name="LaButti K."/>
            <person name="Morin E."/>
            <person name="Salamov A."/>
            <person name="Lipzen A."/>
            <person name="Mereny Z."/>
            <person name="Hegedus B."/>
            <person name="Baldrian P."/>
            <person name="Stursova M."/>
            <person name="Weitz H."/>
            <person name="Taylor A."/>
            <person name="Grigoriev I.V."/>
            <person name="Nagy L.G."/>
            <person name="Martin F."/>
            <person name="Kauserud H."/>
        </authorList>
    </citation>
    <scope>NUCLEOTIDE SEQUENCE</scope>
    <source>
        <strain evidence="1">CBHHK182m</strain>
    </source>
</reference>
<sequence>MPRQPTITDDRLNNISKCLDITRSSLQLVVDTLRISGLEAILDTTQSLLKLAETIKQNKNSCKELLEQAHQVLIAIIGLYIKSDTGGELAPGVLNHIANFTQTLHKIHTFVEAQQSGSKVKTFFRQGEMGALLRDCRAELQQGFDFFQITSIITDIKEMQEYVQARHQVVVNIIETLSISESASSISTNSYAR</sequence>
<comment type="caution">
    <text evidence="1">The sequence shown here is derived from an EMBL/GenBank/DDBJ whole genome shotgun (WGS) entry which is preliminary data.</text>
</comment>